<evidence type="ECO:0000256" key="5">
    <source>
        <dbReference type="ARBA" id="ARBA00049727"/>
    </source>
</evidence>
<comment type="function">
    <text evidence="4">Catalyzes the conversion of trans-anhydromevalonate 5-phosphate (tAHMP) into isopentenyl phosphate. Involved in the archaeal mevalonate (MVA) pathway, which provides fundamental precursors for isoprenoid biosynthesis, such as isopentenyl diphosphate (IPP) and dimethylallyl diphosphate (DMAPP).</text>
</comment>
<evidence type="ECO:0000256" key="2">
    <source>
        <dbReference type="ARBA" id="ARBA00010021"/>
    </source>
</evidence>
<dbReference type="HOGENOM" id="CLU_507750_0_0_2"/>
<dbReference type="STRING" id="273075.gene:9571399"/>
<evidence type="ECO:0000259" key="9">
    <source>
        <dbReference type="Pfam" id="PF20695"/>
    </source>
</evidence>
<evidence type="ECO:0000256" key="1">
    <source>
        <dbReference type="ARBA" id="ARBA00005092"/>
    </source>
</evidence>
<evidence type="ECO:0000256" key="6">
    <source>
        <dbReference type="ARBA" id="ARBA00049754"/>
    </source>
</evidence>
<dbReference type="GO" id="GO:0005737">
    <property type="term" value="C:cytoplasm"/>
    <property type="evidence" value="ECO:0007669"/>
    <property type="project" value="TreeGrafter"/>
</dbReference>
<sequence length="536" mass="60418">MTGIMHGKVLREFVSDEETAGNVVDVNEDLSPNFEISTLASMMEKTGKIMRFNSIKNFPGFSIITGLFLTEERMMKILGSANEADFYRKWARITGEGSLPDIQIKGSLPADLYPEDKPNLLSLPVLRHYKNDGKKTGNGRYITGGIVAARDPNDPERINLSFTRIQIISEDRYAFDAGSHGHLWSYLQQSRKSGSSLEMSVIIGAPPIHYLTAAAFMDDEYRKIGRIFSFDYVKGFRNDVPVPSASEIVIEARYIPNEEYDEGPFAEYTGYMGYDSTRSVAEVRSLIMRRNPIYVDIMPSNSYEHVNLFSFTRSVGVNRIIRETSPKGHDIRIVWPNYGSRFLALGYVDPPFPGLAKNTALSAIANDPLWNKVVMVNEGKTDLTLERMLLNLAETKNFNRSLTIIRDLYTISSDPTARDDGTDSKLIAITRGSGNHFDVERLPEGVRMTSRNGKVMISHQESDADVNILVPRTIKASDMDRVGWMLALNIDCDRDLRVEDDRIIVDLRKDLHETPIIPQNVISKVSGIARKYAREH</sequence>
<dbReference type="InterPro" id="IPR049383">
    <property type="entry name" value="UbiD-like_N"/>
</dbReference>
<feature type="domain" description="3-octaprenyl-4-hydroxybenzoate carboxy-lyase-like N-terminal" evidence="9">
    <location>
        <begin position="16"/>
        <end position="88"/>
    </location>
</feature>
<evidence type="ECO:0000313" key="11">
    <source>
        <dbReference type="EMBL" id="CAC11330.1"/>
    </source>
</evidence>
<dbReference type="SUPFAM" id="SSF50475">
    <property type="entry name" value="FMN-binding split barrel"/>
    <property type="match status" value="1"/>
</dbReference>
<feature type="domain" description="3-octaprenyl-4-hydroxybenzoate carboxy-lyase-like C-terminal" evidence="10">
    <location>
        <begin position="308"/>
        <end position="427"/>
    </location>
</feature>
<evidence type="ECO:0000256" key="7">
    <source>
        <dbReference type="ARBA" id="ARBA00049936"/>
    </source>
</evidence>
<dbReference type="RefSeq" id="WP_010900611.1">
    <property type="nucleotide sequence ID" value="NC_002578.1"/>
</dbReference>
<comment type="pathway">
    <text evidence="1">Isoprenoid biosynthesis; isopentenyl diphosphate biosynthesis via mevalonate pathway.</text>
</comment>
<organism evidence="11 12">
    <name type="scientific">Thermoplasma acidophilum (strain ATCC 25905 / DSM 1728 / JCM 9062 / NBRC 15155 / AMRC-C165)</name>
    <dbReference type="NCBI Taxonomy" id="273075"/>
    <lineage>
        <taxon>Archaea</taxon>
        <taxon>Methanobacteriati</taxon>
        <taxon>Thermoplasmatota</taxon>
        <taxon>Thermoplasmata</taxon>
        <taxon>Thermoplasmatales</taxon>
        <taxon>Thermoplasmataceae</taxon>
        <taxon>Thermoplasma</taxon>
    </lineage>
</organism>
<dbReference type="EMBL" id="AL445063">
    <property type="protein sequence ID" value="CAC11330.1"/>
    <property type="molecule type" value="Genomic_DNA"/>
</dbReference>
<dbReference type="Pfam" id="PF20696">
    <property type="entry name" value="UbiD_C"/>
    <property type="match status" value="1"/>
</dbReference>
<evidence type="ECO:0000256" key="4">
    <source>
        <dbReference type="ARBA" id="ARBA00049583"/>
    </source>
</evidence>
<dbReference type="OrthoDB" id="8480at2157"/>
<dbReference type="Proteomes" id="UP000001024">
    <property type="component" value="Chromosome"/>
</dbReference>
<dbReference type="eggNOG" id="arCOG01671">
    <property type="taxonomic scope" value="Archaea"/>
</dbReference>
<name>Q9HLP3_THEAC</name>
<proteinExistence type="inferred from homology"/>
<dbReference type="PANTHER" id="PTHR30108">
    <property type="entry name" value="3-OCTAPRENYL-4-HYDROXYBENZOATE CARBOXY-LYASE-RELATED"/>
    <property type="match status" value="1"/>
</dbReference>
<dbReference type="GO" id="GO:0016831">
    <property type="term" value="F:carboxy-lyase activity"/>
    <property type="evidence" value="ECO:0007669"/>
    <property type="project" value="InterPro"/>
</dbReference>
<keyword evidence="12" id="KW-1185">Reference proteome</keyword>
<dbReference type="AlphaFoldDB" id="Q9HLP3"/>
<evidence type="ECO:0000259" key="10">
    <source>
        <dbReference type="Pfam" id="PF20696"/>
    </source>
</evidence>
<protein>
    <recommendedName>
        <fullName evidence="6">Anhydromevalonate phosphate decarboxylase</fullName>
        <ecNumber evidence="5">4.1.1.126</ecNumber>
    </recommendedName>
</protein>
<dbReference type="EnsemblBacteria" id="CAC11330">
    <property type="protein sequence ID" value="CAC11330"/>
    <property type="gene ID" value="CAC11330"/>
</dbReference>
<dbReference type="InterPro" id="IPR049381">
    <property type="entry name" value="UbiD-like_C"/>
</dbReference>
<dbReference type="Pfam" id="PF20695">
    <property type="entry name" value="UbiD_N"/>
    <property type="match status" value="1"/>
</dbReference>
<dbReference type="PaxDb" id="273075-Ta0184"/>
<evidence type="ECO:0000313" key="12">
    <source>
        <dbReference type="Proteomes" id="UP000001024"/>
    </source>
</evidence>
<comment type="catalytic activity">
    <reaction evidence="3">
        <text>(2E)-3-methyl-5-phosphooxypent-2-enoate + H(+) = isopentenyl phosphate + CO2</text>
        <dbReference type="Rhea" id="RHEA:78971"/>
        <dbReference type="ChEBI" id="CHEBI:15378"/>
        <dbReference type="ChEBI" id="CHEBI:16526"/>
        <dbReference type="ChEBI" id="CHEBI:65078"/>
        <dbReference type="ChEBI" id="CHEBI:229665"/>
        <dbReference type="EC" id="4.1.1.126"/>
    </reaction>
    <physiologicalReaction direction="left-to-right" evidence="3">
        <dbReference type="Rhea" id="RHEA:78972"/>
    </physiologicalReaction>
</comment>
<comment type="cofactor">
    <cofactor evidence="7">
        <name>prenylated FMN</name>
        <dbReference type="ChEBI" id="CHEBI:87746"/>
    </cofactor>
</comment>
<dbReference type="InterPro" id="IPR048304">
    <property type="entry name" value="UbiD_Rift_dom"/>
</dbReference>
<accession>Q9HLP3</accession>
<gene>
    <name evidence="11" type="ordered locus">Ta0184</name>
</gene>
<dbReference type="EC" id="4.1.1.126" evidence="5"/>
<evidence type="ECO:0000259" key="8">
    <source>
        <dbReference type="Pfam" id="PF01977"/>
    </source>
</evidence>
<evidence type="ECO:0000256" key="3">
    <source>
        <dbReference type="ARBA" id="ARBA00049054"/>
    </source>
</evidence>
<feature type="domain" description="3-octaprenyl-4-hydroxybenzoate carboxy-lyase-like Rift-related" evidence="8">
    <location>
        <begin position="115"/>
        <end position="300"/>
    </location>
</feature>
<dbReference type="KEGG" id="tac:Ta0184"/>
<reference evidence="11 12" key="1">
    <citation type="journal article" date="2000" name="Nature">
        <title>The genome sequence of the thermoacidophilic scavenger Thermoplasma acidophilum.</title>
        <authorList>
            <person name="Ruepp A."/>
            <person name="Graml W."/>
            <person name="Santos-Martinez M.L."/>
            <person name="Koretke K.K."/>
            <person name="Volker C."/>
            <person name="Mewes H.W."/>
            <person name="Frishman D."/>
            <person name="Stocker S."/>
            <person name="Lupas A.N."/>
            <person name="Baumeister W."/>
        </authorList>
    </citation>
    <scope>NUCLEOTIDE SEQUENCE [LARGE SCALE GENOMIC DNA]</scope>
    <source>
        <strain evidence="12">ATCC 25905 / DSM 1728 / JCM 9062 / NBRC 15155 / AMRC-C165</strain>
    </source>
</reference>
<comment type="similarity">
    <text evidence="2">Belongs to the UbiD family.</text>
</comment>
<dbReference type="InParanoid" id="Q9HLP3"/>
<dbReference type="InterPro" id="IPR002830">
    <property type="entry name" value="UbiD"/>
</dbReference>
<dbReference type="PANTHER" id="PTHR30108:SF21">
    <property type="entry name" value="4-HYDROXYBENZOATE DECARBOXYLASE"/>
    <property type="match status" value="1"/>
</dbReference>
<dbReference type="Pfam" id="PF01977">
    <property type="entry name" value="UbiD"/>
    <property type="match status" value="1"/>
</dbReference>